<dbReference type="PANTHER" id="PTHR48081:SF30">
    <property type="entry name" value="ACETYL-HYDROLASE LIPR-RELATED"/>
    <property type="match status" value="1"/>
</dbReference>
<name>A0A498Q7T3_9MYCO</name>
<organism evidence="4 5">
    <name type="scientific">Mycobacterium innocens</name>
    <dbReference type="NCBI Taxonomy" id="2341083"/>
    <lineage>
        <taxon>Bacteria</taxon>
        <taxon>Bacillati</taxon>
        <taxon>Actinomycetota</taxon>
        <taxon>Actinomycetes</taxon>
        <taxon>Mycobacteriales</taxon>
        <taxon>Mycobacteriaceae</taxon>
        <taxon>Mycobacterium</taxon>
    </lineage>
</organism>
<gene>
    <name evidence="4" type="primary">lipF_1</name>
    <name evidence="4" type="ORF">LAUMK13_03531</name>
</gene>
<reference evidence="4 5" key="1">
    <citation type="submission" date="2018-09" db="EMBL/GenBank/DDBJ databases">
        <authorList>
            <person name="Tagini F."/>
        </authorList>
    </citation>
    <scope>NUCLEOTIDE SEQUENCE [LARGE SCALE GENOMIC DNA]</scope>
    <source>
        <strain evidence="4 5">MK13</strain>
    </source>
</reference>
<dbReference type="AlphaFoldDB" id="A0A498Q7T3"/>
<feature type="domain" description="Alpha/beta hydrolase fold-3" evidence="3">
    <location>
        <begin position="110"/>
        <end position="310"/>
    </location>
</feature>
<keyword evidence="2 4" id="KW-0378">Hydrolase</keyword>
<dbReference type="SUPFAM" id="SSF53474">
    <property type="entry name" value="alpha/beta-Hydrolases"/>
    <property type="match status" value="1"/>
</dbReference>
<accession>A0A498Q7T3</accession>
<dbReference type="EC" id="3.1.1.1" evidence="4"/>
<dbReference type="Pfam" id="PF07859">
    <property type="entry name" value="Abhydrolase_3"/>
    <property type="match status" value="1"/>
</dbReference>
<sequence>MSPFDIDSRAMTDVVPARGSLRSRTAVAVSTAIMPTITGAIPPERAWGMWLTRQLIARLMGTFGPSLAGTRVEHVNSVLADGRRVRGEWVFGTHMEATHRSSAGTAGVIYYVHGSGYTMCSPRTHRRLTSWLSSLTGLPVFCVDYRLAPRYRFPTAADDVRAGWDWLPEASGLPSERIVVVADSAGGHLSVDMLLQRDVAANPPASLVLFSPLIDLTFTLSAAREQLRPDPAVRAAAAARVVSLYYAGIDPTYHRLTLDVAGGPVLPNTLIQAGAAEILEADARQLAADIRAAGGSCDLQVWPDQMHVFQALPRMAPEAAKAMAYACEFIANSLQDNAAAEAC</sequence>
<protein>
    <submittedName>
        <fullName evidence="4">Carboxylesterase LipF</fullName>
        <ecNumber evidence="4">3.1.1.1</ecNumber>
    </submittedName>
</protein>
<proteinExistence type="inferred from homology"/>
<evidence type="ECO:0000313" key="4">
    <source>
        <dbReference type="EMBL" id="VBA41387.1"/>
    </source>
</evidence>
<dbReference type="InterPro" id="IPR029058">
    <property type="entry name" value="AB_hydrolase_fold"/>
</dbReference>
<evidence type="ECO:0000256" key="1">
    <source>
        <dbReference type="ARBA" id="ARBA00010515"/>
    </source>
</evidence>
<keyword evidence="5" id="KW-1185">Reference proteome</keyword>
<comment type="similarity">
    <text evidence="1">Belongs to the 'GDXG' lipolytic enzyme family.</text>
</comment>
<evidence type="ECO:0000256" key="2">
    <source>
        <dbReference type="ARBA" id="ARBA00022801"/>
    </source>
</evidence>
<evidence type="ECO:0000313" key="5">
    <source>
        <dbReference type="Proteomes" id="UP000267289"/>
    </source>
</evidence>
<dbReference type="InterPro" id="IPR050300">
    <property type="entry name" value="GDXG_lipolytic_enzyme"/>
</dbReference>
<dbReference type="PANTHER" id="PTHR48081">
    <property type="entry name" value="AB HYDROLASE SUPERFAMILY PROTEIN C4A8.06C"/>
    <property type="match status" value="1"/>
</dbReference>
<dbReference type="Gene3D" id="3.40.50.1820">
    <property type="entry name" value="alpha/beta hydrolase"/>
    <property type="match status" value="1"/>
</dbReference>
<dbReference type="Proteomes" id="UP000267289">
    <property type="component" value="Unassembled WGS sequence"/>
</dbReference>
<dbReference type="GO" id="GO:0004806">
    <property type="term" value="F:triacylglycerol lipase activity"/>
    <property type="evidence" value="ECO:0007669"/>
    <property type="project" value="TreeGrafter"/>
</dbReference>
<evidence type="ECO:0000259" key="3">
    <source>
        <dbReference type="Pfam" id="PF07859"/>
    </source>
</evidence>
<dbReference type="InterPro" id="IPR013094">
    <property type="entry name" value="AB_hydrolase_3"/>
</dbReference>
<dbReference type="GO" id="GO:0106435">
    <property type="term" value="F:carboxylesterase activity"/>
    <property type="evidence" value="ECO:0007669"/>
    <property type="project" value="UniProtKB-EC"/>
</dbReference>
<dbReference type="EMBL" id="UPHQ01000184">
    <property type="protein sequence ID" value="VBA41387.1"/>
    <property type="molecule type" value="Genomic_DNA"/>
</dbReference>